<protein>
    <submittedName>
        <fullName evidence="6">TetR family transcriptional regulator</fullName>
    </submittedName>
</protein>
<dbReference type="PANTHER" id="PTHR47506">
    <property type="entry name" value="TRANSCRIPTIONAL REGULATORY PROTEIN"/>
    <property type="match status" value="1"/>
</dbReference>
<dbReference type="Gene3D" id="1.10.357.10">
    <property type="entry name" value="Tetracycline Repressor, domain 2"/>
    <property type="match status" value="1"/>
</dbReference>
<dbReference type="SUPFAM" id="SSF48498">
    <property type="entry name" value="Tetracyclin repressor-like, C-terminal domain"/>
    <property type="match status" value="1"/>
</dbReference>
<evidence type="ECO:0000256" key="3">
    <source>
        <dbReference type="ARBA" id="ARBA00023163"/>
    </source>
</evidence>
<comment type="caution">
    <text evidence="6">The sequence shown here is derived from an EMBL/GenBank/DDBJ whole genome shotgun (WGS) entry which is preliminary data.</text>
</comment>
<accession>A0A242W9X3</accession>
<dbReference type="AlphaFoldDB" id="A0A242W9X3"/>
<dbReference type="InterPro" id="IPR009057">
    <property type="entry name" value="Homeodomain-like_sf"/>
</dbReference>
<dbReference type="InterPro" id="IPR011075">
    <property type="entry name" value="TetR_C"/>
</dbReference>
<dbReference type="SUPFAM" id="SSF46689">
    <property type="entry name" value="Homeodomain-like"/>
    <property type="match status" value="1"/>
</dbReference>
<evidence type="ECO:0000313" key="7">
    <source>
        <dbReference type="Proteomes" id="UP000195152"/>
    </source>
</evidence>
<dbReference type="InterPro" id="IPR001647">
    <property type="entry name" value="HTH_TetR"/>
</dbReference>
<dbReference type="EMBL" id="NFCF01000068">
    <property type="protein sequence ID" value="OTW49523.1"/>
    <property type="molecule type" value="Genomic_DNA"/>
</dbReference>
<dbReference type="InterPro" id="IPR036271">
    <property type="entry name" value="Tet_transcr_reg_TetR-rel_C_sf"/>
</dbReference>
<dbReference type="PANTHER" id="PTHR47506:SF3">
    <property type="entry name" value="HTH-TYPE TRANSCRIPTIONAL REGULATOR LMRA"/>
    <property type="match status" value="1"/>
</dbReference>
<organism evidence="6 7">
    <name type="scientific">Bacillus thuringiensis serovar mexicanensis</name>
    <dbReference type="NCBI Taxonomy" id="180868"/>
    <lineage>
        <taxon>Bacteria</taxon>
        <taxon>Bacillati</taxon>
        <taxon>Bacillota</taxon>
        <taxon>Bacilli</taxon>
        <taxon>Bacillales</taxon>
        <taxon>Bacillaceae</taxon>
        <taxon>Bacillus</taxon>
        <taxon>Bacillus cereus group</taxon>
    </lineage>
</organism>
<dbReference type="Pfam" id="PF16925">
    <property type="entry name" value="TetR_C_13"/>
    <property type="match status" value="1"/>
</dbReference>
<feature type="domain" description="HTH tetR-type" evidence="5">
    <location>
        <begin position="9"/>
        <end position="69"/>
    </location>
</feature>
<dbReference type="GO" id="GO:0003677">
    <property type="term" value="F:DNA binding"/>
    <property type="evidence" value="ECO:0007669"/>
    <property type="project" value="UniProtKB-UniRule"/>
</dbReference>
<evidence type="ECO:0000256" key="1">
    <source>
        <dbReference type="ARBA" id="ARBA00023015"/>
    </source>
</evidence>
<proteinExistence type="predicted"/>
<gene>
    <name evidence="6" type="ORF">BK699_11190</name>
</gene>
<sequence>MEDIMQKGEQTRRNIVLKSAELFNQKGYAGCSMNDIMEATGLKKGGIYRNFKSKDEIALEAFEYAIDTVSQHFSEAISNANTTLEKVGAFFNVYEDVINNPPIKGGCPLLNTAVDSDDTNLLLREKALEVFYTFLNMIEGIIVEGIQNKELKPDIDTKAVASFIIATLEGSIMASKLERDTKHVTYSKQHVLRYLFMLKI</sequence>
<feature type="DNA-binding region" description="H-T-H motif" evidence="4">
    <location>
        <begin position="32"/>
        <end position="51"/>
    </location>
</feature>
<dbReference type="Proteomes" id="UP000195152">
    <property type="component" value="Unassembled WGS sequence"/>
</dbReference>
<dbReference type="PROSITE" id="PS50977">
    <property type="entry name" value="HTH_TETR_2"/>
    <property type="match status" value="1"/>
</dbReference>
<keyword evidence="1" id="KW-0805">Transcription regulation</keyword>
<evidence type="ECO:0000256" key="4">
    <source>
        <dbReference type="PROSITE-ProRule" id="PRU00335"/>
    </source>
</evidence>
<dbReference type="PRINTS" id="PR00455">
    <property type="entry name" value="HTHTETR"/>
</dbReference>
<evidence type="ECO:0000256" key="2">
    <source>
        <dbReference type="ARBA" id="ARBA00023125"/>
    </source>
</evidence>
<name>A0A242W9X3_BACTU</name>
<keyword evidence="2 4" id="KW-0238">DNA-binding</keyword>
<reference evidence="6 7" key="1">
    <citation type="submission" date="2016-10" db="EMBL/GenBank/DDBJ databases">
        <title>Comparative genomics of Bacillus thuringiensis reveals a path to pathogens against multiple invertebrate hosts.</title>
        <authorList>
            <person name="Zheng J."/>
            <person name="Gao Q."/>
            <person name="Liu H."/>
            <person name="Peng D."/>
            <person name="Ruan L."/>
            <person name="Sun M."/>
        </authorList>
    </citation>
    <scope>NUCLEOTIDE SEQUENCE [LARGE SCALE GENOMIC DNA]</scope>
    <source>
        <strain evidence="6">BGSC 4AC1</strain>
    </source>
</reference>
<keyword evidence="3" id="KW-0804">Transcription</keyword>
<evidence type="ECO:0000259" key="5">
    <source>
        <dbReference type="PROSITE" id="PS50977"/>
    </source>
</evidence>
<dbReference type="Pfam" id="PF00440">
    <property type="entry name" value="TetR_N"/>
    <property type="match status" value="1"/>
</dbReference>
<evidence type="ECO:0000313" key="6">
    <source>
        <dbReference type="EMBL" id="OTW49523.1"/>
    </source>
</evidence>